<dbReference type="GO" id="GO:0004553">
    <property type="term" value="F:hydrolase activity, hydrolyzing O-glycosyl compounds"/>
    <property type="evidence" value="ECO:0007669"/>
    <property type="project" value="InterPro"/>
</dbReference>
<gene>
    <name evidence="7" type="ORF">F2Q69_00044673</name>
</gene>
<evidence type="ECO:0000313" key="7">
    <source>
        <dbReference type="EMBL" id="KAF3505278.1"/>
    </source>
</evidence>
<evidence type="ECO:0000256" key="2">
    <source>
        <dbReference type="ARBA" id="ARBA00022801"/>
    </source>
</evidence>
<comment type="caution">
    <text evidence="7">The sequence shown here is derived from an EMBL/GenBank/DDBJ whole genome shotgun (WGS) entry which is preliminary data.</text>
</comment>
<feature type="signal peptide" evidence="5">
    <location>
        <begin position="1"/>
        <end position="24"/>
    </location>
</feature>
<feature type="domain" description="Glycoside hydrolase family 5" evidence="6">
    <location>
        <begin position="67"/>
        <end position="216"/>
    </location>
</feature>
<dbReference type="GO" id="GO:0000272">
    <property type="term" value="P:polysaccharide catabolic process"/>
    <property type="evidence" value="ECO:0007669"/>
    <property type="project" value="InterPro"/>
</dbReference>
<dbReference type="InterPro" id="IPR017853">
    <property type="entry name" value="GH"/>
</dbReference>
<dbReference type="PANTHER" id="PTHR31263:SF48">
    <property type="entry name" value="GLYCOSYL HYDROLASE SUPERFAMILY PROTEIN"/>
    <property type="match status" value="1"/>
</dbReference>
<dbReference type="AlphaFoldDB" id="A0A8S9NV24"/>
<protein>
    <recommendedName>
        <fullName evidence="6">Glycoside hydrolase family 5 domain-containing protein</fullName>
    </recommendedName>
</protein>
<dbReference type="Pfam" id="PF00150">
    <property type="entry name" value="Cellulase"/>
    <property type="match status" value="1"/>
</dbReference>
<proteinExistence type="inferred from homology"/>
<evidence type="ECO:0000256" key="4">
    <source>
        <dbReference type="RuleBase" id="RU361153"/>
    </source>
</evidence>
<evidence type="ECO:0000256" key="1">
    <source>
        <dbReference type="ARBA" id="ARBA00005641"/>
    </source>
</evidence>
<dbReference type="Gene3D" id="3.20.20.80">
    <property type="entry name" value="Glycosidases"/>
    <property type="match status" value="1"/>
</dbReference>
<dbReference type="InterPro" id="IPR001547">
    <property type="entry name" value="Glyco_hydro_5"/>
</dbReference>
<evidence type="ECO:0000256" key="3">
    <source>
        <dbReference type="ARBA" id="ARBA00023295"/>
    </source>
</evidence>
<dbReference type="EMBL" id="QGKX02001621">
    <property type="protein sequence ID" value="KAF3505278.1"/>
    <property type="molecule type" value="Genomic_DNA"/>
</dbReference>
<organism evidence="7 8">
    <name type="scientific">Brassica cretica</name>
    <name type="common">Mustard</name>
    <dbReference type="NCBI Taxonomy" id="69181"/>
    <lineage>
        <taxon>Eukaryota</taxon>
        <taxon>Viridiplantae</taxon>
        <taxon>Streptophyta</taxon>
        <taxon>Embryophyta</taxon>
        <taxon>Tracheophyta</taxon>
        <taxon>Spermatophyta</taxon>
        <taxon>Magnoliopsida</taxon>
        <taxon>eudicotyledons</taxon>
        <taxon>Gunneridae</taxon>
        <taxon>Pentapetalae</taxon>
        <taxon>rosids</taxon>
        <taxon>malvids</taxon>
        <taxon>Brassicales</taxon>
        <taxon>Brassicaceae</taxon>
        <taxon>Brassiceae</taxon>
        <taxon>Brassica</taxon>
    </lineage>
</organism>
<sequence length="242" mass="27609">MAKKIFPLTILLSLLLSSISLTLATDYPLSTKSRWIVNKSGHRVKLACVNWPSHLKPVVAEGLSSQPMDSISKKIKEMGFNCVRLTWPLELMINDTLAFNVTVKQSFERYGLDHELQGIYTHNPSIVNTPLINAVVYSLGRNDVMVILDNHKTVPGWCCSNDDPDAFFGDPKFNPDLWMLGLKKMATIFMDVNNVIGMSLRNELRGYNHTAKDWYTYVINSIFFLYHNAHVKLKHQEIMHVN</sequence>
<comment type="similarity">
    <text evidence="1 4">Belongs to the glycosyl hydrolase 5 (cellulase A) family.</text>
</comment>
<name>A0A8S9NV24_BRACR</name>
<accession>A0A8S9NV24</accession>
<dbReference type="Proteomes" id="UP000712600">
    <property type="component" value="Unassembled WGS sequence"/>
</dbReference>
<dbReference type="SUPFAM" id="SSF51445">
    <property type="entry name" value="(Trans)glycosidases"/>
    <property type="match status" value="1"/>
</dbReference>
<dbReference type="PANTHER" id="PTHR31263">
    <property type="entry name" value="CELLULASE FAMILY PROTEIN (AFU_ORTHOLOGUE AFUA_5G14560)"/>
    <property type="match status" value="1"/>
</dbReference>
<keyword evidence="3 4" id="KW-0326">Glycosidase</keyword>
<evidence type="ECO:0000256" key="5">
    <source>
        <dbReference type="SAM" id="SignalP"/>
    </source>
</evidence>
<evidence type="ECO:0000259" key="6">
    <source>
        <dbReference type="Pfam" id="PF00150"/>
    </source>
</evidence>
<reference evidence="7" key="1">
    <citation type="submission" date="2019-12" db="EMBL/GenBank/DDBJ databases">
        <title>Genome sequencing and annotation of Brassica cretica.</title>
        <authorList>
            <person name="Studholme D.J."/>
            <person name="Sarris P."/>
        </authorList>
    </citation>
    <scope>NUCLEOTIDE SEQUENCE</scope>
    <source>
        <strain evidence="7">PFS-109/04</strain>
        <tissue evidence="7">Leaf</tissue>
    </source>
</reference>
<feature type="chain" id="PRO_5035826257" description="Glycoside hydrolase family 5 domain-containing protein" evidence="5">
    <location>
        <begin position="25"/>
        <end position="242"/>
    </location>
</feature>
<keyword evidence="2 4" id="KW-0378">Hydrolase</keyword>
<keyword evidence="5" id="KW-0732">Signal</keyword>
<evidence type="ECO:0000313" key="8">
    <source>
        <dbReference type="Proteomes" id="UP000712600"/>
    </source>
</evidence>